<feature type="transmembrane region" description="Helical" evidence="1">
    <location>
        <begin position="66"/>
        <end position="87"/>
    </location>
</feature>
<sequence>MLINSSRLTTWPLQSTANKFVNRRLAYGPSQSVCANQRHLRHWKLLQLYTSIFLAGRFAFDRMPAATFAAASLAACCVVSNTTYAVVL</sequence>
<name>A0A8H8DHV6_9FUNG</name>
<gene>
    <name evidence="2" type="ORF">BJ554DRAFT_1316</name>
</gene>
<dbReference type="AlphaFoldDB" id="A0A8H8DHV6"/>
<keyword evidence="1" id="KW-0812">Transmembrane</keyword>
<accession>A0A8H8DHV6</accession>
<keyword evidence="1" id="KW-0472">Membrane</keyword>
<evidence type="ECO:0000256" key="1">
    <source>
        <dbReference type="SAM" id="Phobius"/>
    </source>
</evidence>
<proteinExistence type="predicted"/>
<keyword evidence="3" id="KW-1185">Reference proteome</keyword>
<dbReference type="Proteomes" id="UP000673691">
    <property type="component" value="Unassembled WGS sequence"/>
</dbReference>
<reference evidence="2 3" key="1">
    <citation type="journal article" name="Sci. Rep.">
        <title>Genome-scale phylogenetic analyses confirm Olpidium as the closest living zoosporic fungus to the non-flagellated, terrestrial fungi.</title>
        <authorList>
            <person name="Chang Y."/>
            <person name="Rochon D."/>
            <person name="Sekimoto S."/>
            <person name="Wang Y."/>
            <person name="Chovatia M."/>
            <person name="Sandor L."/>
            <person name="Salamov A."/>
            <person name="Grigoriev I.V."/>
            <person name="Stajich J.E."/>
            <person name="Spatafora J.W."/>
        </authorList>
    </citation>
    <scope>NUCLEOTIDE SEQUENCE [LARGE SCALE GENOMIC DNA]</scope>
    <source>
        <strain evidence="2">S191</strain>
    </source>
</reference>
<dbReference type="EMBL" id="JAEFCI010008465">
    <property type="protein sequence ID" value="KAG5458452.1"/>
    <property type="molecule type" value="Genomic_DNA"/>
</dbReference>
<organism evidence="2 3">
    <name type="scientific">Olpidium bornovanus</name>
    <dbReference type="NCBI Taxonomy" id="278681"/>
    <lineage>
        <taxon>Eukaryota</taxon>
        <taxon>Fungi</taxon>
        <taxon>Fungi incertae sedis</taxon>
        <taxon>Olpidiomycota</taxon>
        <taxon>Olpidiomycotina</taxon>
        <taxon>Olpidiomycetes</taxon>
        <taxon>Olpidiales</taxon>
        <taxon>Olpidiaceae</taxon>
        <taxon>Olpidium</taxon>
    </lineage>
</organism>
<evidence type="ECO:0000313" key="3">
    <source>
        <dbReference type="Proteomes" id="UP000673691"/>
    </source>
</evidence>
<comment type="caution">
    <text evidence="2">The sequence shown here is derived from an EMBL/GenBank/DDBJ whole genome shotgun (WGS) entry which is preliminary data.</text>
</comment>
<protein>
    <submittedName>
        <fullName evidence="2">Uncharacterized protein</fullName>
    </submittedName>
</protein>
<evidence type="ECO:0000313" key="2">
    <source>
        <dbReference type="EMBL" id="KAG5458452.1"/>
    </source>
</evidence>
<keyword evidence="1" id="KW-1133">Transmembrane helix</keyword>